<reference evidence="6 7" key="1">
    <citation type="submission" date="2020-03" db="EMBL/GenBank/DDBJ databases">
        <title>Genomic Encyclopedia of Type Strains, Phase IV (KMG-IV): sequencing the most valuable type-strain genomes for metagenomic binning, comparative biology and taxonomic classification.</title>
        <authorList>
            <person name="Goeker M."/>
        </authorList>
    </citation>
    <scope>NUCLEOTIDE SEQUENCE [LARGE SCALE GENOMIC DNA]</scope>
    <source>
        <strain evidence="6 7">DSM 4733</strain>
    </source>
</reference>
<proteinExistence type="inferred from homology"/>
<evidence type="ECO:0000313" key="7">
    <source>
        <dbReference type="Proteomes" id="UP000564677"/>
    </source>
</evidence>
<evidence type="ECO:0000313" key="6">
    <source>
        <dbReference type="EMBL" id="NIJ67469.1"/>
    </source>
</evidence>
<feature type="domain" description="CENP-V/GFA" evidence="5">
    <location>
        <begin position="7"/>
        <end position="124"/>
    </location>
</feature>
<dbReference type="SUPFAM" id="SSF51316">
    <property type="entry name" value="Mss4-like"/>
    <property type="match status" value="1"/>
</dbReference>
<keyword evidence="2" id="KW-0479">Metal-binding</keyword>
<name>A0A7X5ZY25_9SPHN</name>
<organism evidence="6 7">
    <name type="scientific">Sphingomonas leidyi</name>
    <dbReference type="NCBI Taxonomy" id="68569"/>
    <lineage>
        <taxon>Bacteria</taxon>
        <taxon>Pseudomonadati</taxon>
        <taxon>Pseudomonadota</taxon>
        <taxon>Alphaproteobacteria</taxon>
        <taxon>Sphingomonadales</taxon>
        <taxon>Sphingomonadaceae</taxon>
        <taxon>Sphingomonas</taxon>
    </lineage>
</organism>
<evidence type="ECO:0000256" key="3">
    <source>
        <dbReference type="ARBA" id="ARBA00022833"/>
    </source>
</evidence>
<sequence>MPGSLPYTGRCACGAIGYEVIGEPVDMNHCQCRQCQLASGTGHSSHLTFFGADVRTTGTPSHWETTGEQGTRKSRAFCGTCGAPVFMTFPDIPELFIVSPATLDAPERFVPGVALWTVAAQPWDYLDPALQRFEKLPATARTEQGWE</sequence>
<accession>A0A7X5ZY25</accession>
<dbReference type="Pfam" id="PF04828">
    <property type="entry name" value="GFA"/>
    <property type="match status" value="1"/>
</dbReference>
<protein>
    <recommendedName>
        <fullName evidence="5">CENP-V/GFA domain-containing protein</fullName>
    </recommendedName>
</protein>
<dbReference type="InterPro" id="IPR006913">
    <property type="entry name" value="CENP-V/GFA"/>
</dbReference>
<keyword evidence="3" id="KW-0862">Zinc</keyword>
<evidence type="ECO:0000259" key="5">
    <source>
        <dbReference type="PROSITE" id="PS51891"/>
    </source>
</evidence>
<dbReference type="AlphaFoldDB" id="A0A7X5ZY25"/>
<keyword evidence="4" id="KW-0456">Lyase</keyword>
<dbReference type="Gene3D" id="3.90.1590.10">
    <property type="entry name" value="glutathione-dependent formaldehyde- activating enzyme (gfa)"/>
    <property type="match status" value="1"/>
</dbReference>
<dbReference type="GO" id="GO:0046872">
    <property type="term" value="F:metal ion binding"/>
    <property type="evidence" value="ECO:0007669"/>
    <property type="project" value="UniProtKB-KW"/>
</dbReference>
<dbReference type="PROSITE" id="PS51891">
    <property type="entry name" value="CENP_V_GFA"/>
    <property type="match status" value="1"/>
</dbReference>
<dbReference type="PANTHER" id="PTHR33337:SF40">
    <property type="entry name" value="CENP-V_GFA DOMAIN-CONTAINING PROTEIN-RELATED"/>
    <property type="match status" value="1"/>
</dbReference>
<dbReference type="InterPro" id="IPR011057">
    <property type="entry name" value="Mss4-like_sf"/>
</dbReference>
<dbReference type="GO" id="GO:0016846">
    <property type="term" value="F:carbon-sulfur lyase activity"/>
    <property type="evidence" value="ECO:0007669"/>
    <property type="project" value="InterPro"/>
</dbReference>
<dbReference type="PANTHER" id="PTHR33337">
    <property type="entry name" value="GFA DOMAIN-CONTAINING PROTEIN"/>
    <property type="match status" value="1"/>
</dbReference>
<keyword evidence="7" id="KW-1185">Reference proteome</keyword>
<comment type="similarity">
    <text evidence="1">Belongs to the Gfa family.</text>
</comment>
<evidence type="ECO:0000256" key="1">
    <source>
        <dbReference type="ARBA" id="ARBA00005495"/>
    </source>
</evidence>
<dbReference type="RefSeq" id="WP_167301567.1">
    <property type="nucleotide sequence ID" value="NZ_CP170557.1"/>
</dbReference>
<gene>
    <name evidence="6" type="ORF">FHR20_004453</name>
</gene>
<evidence type="ECO:0000256" key="2">
    <source>
        <dbReference type="ARBA" id="ARBA00022723"/>
    </source>
</evidence>
<dbReference type="Proteomes" id="UP000564677">
    <property type="component" value="Unassembled WGS sequence"/>
</dbReference>
<evidence type="ECO:0000256" key="4">
    <source>
        <dbReference type="ARBA" id="ARBA00023239"/>
    </source>
</evidence>
<dbReference type="EMBL" id="JAASQV010000007">
    <property type="protein sequence ID" value="NIJ67469.1"/>
    <property type="molecule type" value="Genomic_DNA"/>
</dbReference>
<comment type="caution">
    <text evidence="6">The sequence shown here is derived from an EMBL/GenBank/DDBJ whole genome shotgun (WGS) entry which is preliminary data.</text>
</comment>